<keyword evidence="5" id="KW-0411">Iron-sulfur</keyword>
<dbReference type="NCBIfam" id="TIGR03975">
    <property type="entry name" value="rSAM_ocin_1"/>
    <property type="match status" value="1"/>
</dbReference>
<dbReference type="PANTHER" id="PTHR43409:SF7">
    <property type="entry name" value="BLL1977 PROTEIN"/>
    <property type="match status" value="1"/>
</dbReference>
<proteinExistence type="predicted"/>
<dbReference type="InterPro" id="IPR051198">
    <property type="entry name" value="BchE-like"/>
</dbReference>
<dbReference type="SMART" id="SM00729">
    <property type="entry name" value="Elp3"/>
    <property type="match status" value="1"/>
</dbReference>
<evidence type="ECO:0000256" key="3">
    <source>
        <dbReference type="ARBA" id="ARBA00022723"/>
    </source>
</evidence>
<comment type="cofactor">
    <cofactor evidence="1">
        <name>[4Fe-4S] cluster</name>
        <dbReference type="ChEBI" id="CHEBI:49883"/>
    </cofactor>
</comment>
<evidence type="ECO:0000256" key="1">
    <source>
        <dbReference type="ARBA" id="ARBA00001966"/>
    </source>
</evidence>
<keyword evidence="2" id="KW-0949">S-adenosyl-L-methionine</keyword>
<dbReference type="InterPro" id="IPR058240">
    <property type="entry name" value="rSAM_sf"/>
</dbReference>
<gene>
    <name evidence="7" type="ORF">POL67_37465</name>
</gene>
<keyword evidence="8" id="KW-1185">Reference proteome</keyword>
<evidence type="ECO:0000256" key="2">
    <source>
        <dbReference type="ARBA" id="ARBA00022691"/>
    </source>
</evidence>
<dbReference type="SFLD" id="SFLDG01082">
    <property type="entry name" value="B12-binding_domain_containing"/>
    <property type="match status" value="1"/>
</dbReference>
<reference evidence="7 8" key="1">
    <citation type="submission" date="2022-11" db="EMBL/GenBank/DDBJ databases">
        <title>Minimal conservation of predation-associated metabolite biosynthetic gene clusters underscores biosynthetic potential of Myxococcota including descriptions for ten novel species: Archangium lansinium sp. nov., Myxococcus landrumus sp. nov., Nannocystis bai.</title>
        <authorList>
            <person name="Ahearne A."/>
            <person name="Stevens C."/>
            <person name="Dowd S."/>
        </authorList>
    </citation>
    <scope>NUCLEOTIDE SEQUENCE [LARGE SCALE GENOMIC DNA]</scope>
    <source>
        <strain evidence="7 8">RJM3</strain>
    </source>
</reference>
<dbReference type="InterPro" id="IPR006638">
    <property type="entry name" value="Elp3/MiaA/NifB-like_rSAM"/>
</dbReference>
<dbReference type="PROSITE" id="PS51332">
    <property type="entry name" value="B12_BINDING"/>
    <property type="match status" value="1"/>
</dbReference>
<sequence length="685" mass="78520">MKTSKPYAIKLINMPFAAEHLPSLALTQLRSVLRRQLGERVHVEICYLNLDASRRLGAIYHEIEDSMEHLHTGLGDWLFRSLAFPDANDNVDEYFQRCYARKTPEVQALRARVDALRAELDRILDELLESYRLHEADLVGFSSIFIQNMASLAMAGRIKARNPRVVTVIGGPNCEYPMGAVMVEEAPQIDFAFSGPGLKSFPAFVKNILDGRPEENHRINGVISRENTGSFVDRGAKLEIEEHLVKSGAFFPSKRVKQLDVVQDRRRPRLQHVGEELPLDDDVELDYDDYLAAFEANKPAHADKPTLLVETSRGCWWGERSHCTFCGLNDLTLGYRAMAADRAVRQFERLFRYAGRASRIMAVDVIIPKEFLENMLPRLRTPPSMTIFYEAKSDLSEENVQEMARARVLTIQPGVEALATSTLKLLKKGSTVFQNILLLKRCAMYGIVPAWNLLLGMPRADEEMYRRYAAIIPLLMHLPPPSDALQVRFDRFSPYFTNAEEYGLKLAPMEHYGMIYPFRPEKIDDMAYFFKDANYEAPYFVHLAQWFTTIKDLVATWRNRWPEFEPEGRAELHVERRGDELVIRDSRSGRRIEHVIAPSTWSVLLAFEKPAPLERAAAEVRKTLPEIDMEREMEFLVSKELVFQEGERFINLVLPGRAPLRPDEDLRRGWNSPAAHAELRTVLSL</sequence>
<dbReference type="Proteomes" id="UP001221411">
    <property type="component" value="Unassembled WGS sequence"/>
</dbReference>
<comment type="caution">
    <text evidence="7">The sequence shown here is derived from an EMBL/GenBank/DDBJ whole genome shotgun (WGS) entry which is preliminary data.</text>
</comment>
<dbReference type="SFLD" id="SFLDS00029">
    <property type="entry name" value="Radical_SAM"/>
    <property type="match status" value="1"/>
</dbReference>
<protein>
    <submittedName>
        <fullName evidence="7">RiPP maturation radical SAM C-methyltransferase</fullName>
    </submittedName>
</protein>
<dbReference type="EMBL" id="JAQNDO010000001">
    <property type="protein sequence ID" value="MDC0747079.1"/>
    <property type="molecule type" value="Genomic_DNA"/>
</dbReference>
<feature type="domain" description="B12-binding" evidence="6">
    <location>
        <begin position="65"/>
        <end position="215"/>
    </location>
</feature>
<keyword evidence="4" id="KW-0408">Iron</keyword>
<organism evidence="7 8">
    <name type="scientific">Polyangium mundeleinium</name>
    <dbReference type="NCBI Taxonomy" id="2995306"/>
    <lineage>
        <taxon>Bacteria</taxon>
        <taxon>Pseudomonadati</taxon>
        <taxon>Myxococcota</taxon>
        <taxon>Polyangia</taxon>
        <taxon>Polyangiales</taxon>
        <taxon>Polyangiaceae</taxon>
        <taxon>Polyangium</taxon>
    </lineage>
</organism>
<dbReference type="SUPFAM" id="SSF102114">
    <property type="entry name" value="Radical SAM enzymes"/>
    <property type="match status" value="1"/>
</dbReference>
<evidence type="ECO:0000313" key="8">
    <source>
        <dbReference type="Proteomes" id="UP001221411"/>
    </source>
</evidence>
<keyword evidence="3" id="KW-0479">Metal-binding</keyword>
<evidence type="ECO:0000256" key="5">
    <source>
        <dbReference type="ARBA" id="ARBA00023014"/>
    </source>
</evidence>
<accession>A0ABT5EZ09</accession>
<evidence type="ECO:0000259" key="6">
    <source>
        <dbReference type="PROSITE" id="PS51332"/>
    </source>
</evidence>
<dbReference type="Gene3D" id="3.40.50.280">
    <property type="entry name" value="Cobalamin-binding domain"/>
    <property type="match status" value="1"/>
</dbReference>
<evidence type="ECO:0000256" key="4">
    <source>
        <dbReference type="ARBA" id="ARBA00023004"/>
    </source>
</evidence>
<dbReference type="SFLD" id="SFLDF00324">
    <property type="entry name" value="bacteriocin_maturation"/>
    <property type="match status" value="1"/>
</dbReference>
<name>A0ABT5EZ09_9BACT</name>
<dbReference type="InterPro" id="IPR006158">
    <property type="entry name" value="Cobalamin-bd"/>
</dbReference>
<dbReference type="PANTHER" id="PTHR43409">
    <property type="entry name" value="ANAEROBIC MAGNESIUM-PROTOPORPHYRIN IX MONOMETHYL ESTER CYCLASE-RELATED"/>
    <property type="match status" value="1"/>
</dbReference>
<dbReference type="Pfam" id="PF04055">
    <property type="entry name" value="Radical_SAM"/>
    <property type="match status" value="1"/>
</dbReference>
<dbReference type="RefSeq" id="WP_271925444.1">
    <property type="nucleotide sequence ID" value="NZ_JAQNDO010000001.1"/>
</dbReference>
<dbReference type="InterPro" id="IPR023984">
    <property type="entry name" value="rSAM_ocin_1"/>
</dbReference>
<dbReference type="InterPro" id="IPR007197">
    <property type="entry name" value="rSAM"/>
</dbReference>
<evidence type="ECO:0000313" key="7">
    <source>
        <dbReference type="EMBL" id="MDC0747079.1"/>
    </source>
</evidence>